<dbReference type="GO" id="GO:0000981">
    <property type="term" value="F:DNA-binding transcription factor activity, RNA polymerase II-specific"/>
    <property type="evidence" value="ECO:0007669"/>
    <property type="project" value="InterPro"/>
</dbReference>
<evidence type="ECO:0000259" key="9">
    <source>
        <dbReference type="SMART" id="SM00906"/>
    </source>
</evidence>
<evidence type="ECO:0000256" key="4">
    <source>
        <dbReference type="ARBA" id="ARBA00023125"/>
    </source>
</evidence>
<dbReference type="OrthoDB" id="2154091at2759"/>
<dbReference type="SMART" id="SM00906">
    <property type="entry name" value="Fungal_trans"/>
    <property type="match status" value="1"/>
</dbReference>
<evidence type="ECO:0000256" key="1">
    <source>
        <dbReference type="ARBA" id="ARBA00022723"/>
    </source>
</evidence>
<dbReference type="GO" id="GO:0070008">
    <property type="term" value="F:serine-type exopeptidase activity"/>
    <property type="evidence" value="ECO:0007669"/>
    <property type="project" value="InterPro"/>
</dbReference>
<feature type="region of interest" description="Disordered" evidence="7">
    <location>
        <begin position="1136"/>
        <end position="1243"/>
    </location>
</feature>
<accession>K2S8L0</accession>
<dbReference type="PANTHER" id="PTHR31313:SF81">
    <property type="entry name" value="TY1 ENHANCER ACTIVATOR"/>
    <property type="match status" value="1"/>
</dbReference>
<name>K2S8L0_MACPH</name>
<dbReference type="SUPFAM" id="SSF53474">
    <property type="entry name" value="alpha/beta-Hydrolases"/>
    <property type="match status" value="1"/>
</dbReference>
<dbReference type="InterPro" id="IPR007219">
    <property type="entry name" value="XnlR_reg_dom"/>
</dbReference>
<dbReference type="CDD" id="cd12148">
    <property type="entry name" value="fungal_TF_MHR"/>
    <property type="match status" value="1"/>
</dbReference>
<evidence type="ECO:0000256" key="3">
    <source>
        <dbReference type="ARBA" id="ARBA00023015"/>
    </source>
</evidence>
<comment type="caution">
    <text evidence="10">The sequence shown here is derived from an EMBL/GenBank/DDBJ whole genome shotgun (WGS) entry which is preliminary data.</text>
</comment>
<dbReference type="FunFam" id="3.40.50.1820:FF:000251">
    <property type="entry name" value="Extracelular serine carboxypeptidase, putative"/>
    <property type="match status" value="1"/>
</dbReference>
<dbReference type="GO" id="GO:0008270">
    <property type="term" value="F:zinc ion binding"/>
    <property type="evidence" value="ECO:0007669"/>
    <property type="project" value="InterPro"/>
</dbReference>
<keyword evidence="1" id="KW-0479">Metal-binding</keyword>
<dbReference type="InterPro" id="IPR051615">
    <property type="entry name" value="Transcr_Regulatory_Elem"/>
</dbReference>
<reference evidence="10 11" key="1">
    <citation type="journal article" date="2012" name="BMC Genomics">
        <title>Tools to kill: Genome of one of the most destructive plant pathogenic fungi Macrophomina phaseolina.</title>
        <authorList>
            <person name="Islam M.S."/>
            <person name="Haque M.S."/>
            <person name="Islam M.M."/>
            <person name="Emdad E.M."/>
            <person name="Halim A."/>
            <person name="Hossen Q.M.M."/>
            <person name="Hossain M.Z."/>
            <person name="Ahmed B."/>
            <person name="Rahim S."/>
            <person name="Rahman M.S."/>
            <person name="Alam M.M."/>
            <person name="Hou S."/>
            <person name="Wan X."/>
            <person name="Saito J.A."/>
            <person name="Alam M."/>
        </authorList>
    </citation>
    <scope>NUCLEOTIDE SEQUENCE [LARGE SCALE GENOMIC DNA]</scope>
    <source>
        <strain evidence="10 11">MS6</strain>
    </source>
</reference>
<evidence type="ECO:0000256" key="8">
    <source>
        <dbReference type="SAM" id="SignalP"/>
    </source>
</evidence>
<evidence type="ECO:0000256" key="7">
    <source>
        <dbReference type="SAM" id="MobiDB-lite"/>
    </source>
</evidence>
<dbReference type="Proteomes" id="UP000007129">
    <property type="component" value="Unassembled WGS sequence"/>
</dbReference>
<dbReference type="VEuPathDB" id="FungiDB:MPH_09672"/>
<dbReference type="InParanoid" id="K2S8L0"/>
<dbReference type="PANTHER" id="PTHR31313">
    <property type="entry name" value="TY1 ENHANCER ACTIVATOR"/>
    <property type="match status" value="1"/>
</dbReference>
<feature type="chain" id="PRO_5003864867" evidence="8">
    <location>
        <begin position="20"/>
        <end position="1321"/>
    </location>
</feature>
<dbReference type="Pfam" id="PF05577">
    <property type="entry name" value="Peptidase_S28"/>
    <property type="match status" value="1"/>
</dbReference>
<sequence>MLPLSLATSLLALASLAAALRTALPIRELRKQIRSAPLGRRDVDPVSLYPAHNISVPIDHFHNDSRYEPHSNGSFDLRYWFDSTYYKPGGPVIVLASGETSGEDRLPYLQKGIVAQLANATGGLGVILEHRYYGESWPVSDLSTESLRFLTTDQALKDTQYFAEHVVFDGLEHFDLSPSSTPWIAYGGSYAGAFVAFLRKLYPDTFFGAISSSGVTEAIYDYWQYYEAHRLYAPADCVSTLQKLTHVIDNILIGQNNTKHKTQLKEVFGLGNLTYNDDFANVLSYGTQAWQSLNWDPAVSDPSFFEYCNNITSDAVLYPGTADLQADVEDLLRAGGYSDEISVLTNRMLNYIGFVNLTAVSACAESQDECFTSHNATFYAQDDISQTWRAWPYQYCTQWGYLQTGSGVPSTQLPLISRLIDLNYSSIICREAFNITTPSDVGTINKYGGFGISYPRLAIIDGEADPWRAATPHAFVAPNRTSTVSEPFLLIGGRAVHHWDENGLFPNETRGELPPQGVAEAQRQEQQFVQAWCVVRPGESECLNCKRTGAECIIRNDDERRKPISRAYVASLTDRIALLEELLRRKGEEPPPAIHPPRIRPGLPGSEEPQPEPNAESHLDPPPPFHPDDSVLSESDDGADHSTQLSSVSRQGSSPRLLNPADESQSLVSQLLAPRGHLGIDQTSGSIRFYGSLMNCHLPSDRTITSKSSEIVEHARRATKTIRLLSQETHDYLMDLFWEHFNSVLHSIHKEAFLDDYEHGSSHFYSPFLHICILAVGFRYSDKARADIQRIALEPRESTFHREAKYMLDVELERPGGVPQVQALLLLANCECSVGRDHTGWLYSGMAVRLAFDIGLHLDTRMSGLSEREVDVRHMTLWACVIFDKYWSLFLGRPTAIKSADLEVYALAKRFERLGTCLPNGPGLPLETQIYEALIDLMEIAGRVVENREVTTTVGGNFDRSAYRQLVALDRELNSWYARLPDALRWEPSNIQTAPRSFFILHQQYHSVHILIRRPFARYEESLPPISKDLSEDGVVASIRRACTSHAIAVVKNFWHYRQRFSAKQIFCGALQTAGTACTTLIADLVCVKDAKERNSIMKYLKCMAVSLQEMASILQPAERMCLVLQHVLAEIAQKSPQREGSLIPASRQSTDDNTSQNNPKRRQRSDPRPTSMLRRSEGSASVPQVRSSIDSVSPLPDNLSDAGSIEPSPLFTHQSDLGGWPFPNPDGQQVGGGPSLPSSASTMYSSIPSNAWIAGASQVPDAARLSFSSFSGFADGTTHAGHTDFLSPNEESWGNWRLEQPHGQLQPEDFEGISPDKRYR</sequence>
<organism evidence="10 11">
    <name type="scientific">Macrophomina phaseolina (strain MS6)</name>
    <name type="common">Charcoal rot fungus</name>
    <dbReference type="NCBI Taxonomy" id="1126212"/>
    <lineage>
        <taxon>Eukaryota</taxon>
        <taxon>Fungi</taxon>
        <taxon>Dikarya</taxon>
        <taxon>Ascomycota</taxon>
        <taxon>Pezizomycotina</taxon>
        <taxon>Dothideomycetes</taxon>
        <taxon>Dothideomycetes incertae sedis</taxon>
        <taxon>Botryosphaeriales</taxon>
        <taxon>Botryosphaeriaceae</taxon>
        <taxon>Macrophomina</taxon>
    </lineage>
</organism>
<feature type="compositionally biased region" description="Polar residues" evidence="7">
    <location>
        <begin position="1147"/>
        <end position="1159"/>
    </location>
</feature>
<keyword evidence="6" id="KW-0539">Nucleus</keyword>
<evidence type="ECO:0000256" key="2">
    <source>
        <dbReference type="ARBA" id="ARBA00022833"/>
    </source>
</evidence>
<feature type="signal peptide" evidence="8">
    <location>
        <begin position="1"/>
        <end position="19"/>
    </location>
</feature>
<dbReference type="eggNOG" id="KOG2182">
    <property type="taxonomic scope" value="Eukaryota"/>
</dbReference>
<dbReference type="Gene3D" id="4.10.240.10">
    <property type="entry name" value="Zn(2)-C6 fungal-type DNA-binding domain"/>
    <property type="match status" value="1"/>
</dbReference>
<dbReference type="Gene3D" id="3.40.50.1820">
    <property type="entry name" value="alpha/beta hydrolase"/>
    <property type="match status" value="2"/>
</dbReference>
<keyword evidence="5" id="KW-0804">Transcription</keyword>
<dbReference type="Pfam" id="PF04082">
    <property type="entry name" value="Fungal_trans"/>
    <property type="match status" value="1"/>
</dbReference>
<dbReference type="InterPro" id="IPR008758">
    <property type="entry name" value="Peptidase_S28"/>
</dbReference>
<feature type="region of interest" description="Disordered" evidence="7">
    <location>
        <begin position="587"/>
        <end position="662"/>
    </location>
</feature>
<evidence type="ECO:0000256" key="6">
    <source>
        <dbReference type="ARBA" id="ARBA00023242"/>
    </source>
</evidence>
<dbReference type="GO" id="GO:0006351">
    <property type="term" value="P:DNA-templated transcription"/>
    <property type="evidence" value="ECO:0007669"/>
    <property type="project" value="InterPro"/>
</dbReference>
<gene>
    <name evidence="10" type="ORF">MPH_09672</name>
</gene>
<dbReference type="InterPro" id="IPR036864">
    <property type="entry name" value="Zn2-C6_fun-type_DNA-bd_sf"/>
</dbReference>
<dbReference type="GO" id="GO:0003677">
    <property type="term" value="F:DNA binding"/>
    <property type="evidence" value="ECO:0007669"/>
    <property type="project" value="UniProtKB-KW"/>
</dbReference>
<feature type="region of interest" description="Disordered" evidence="7">
    <location>
        <begin position="1279"/>
        <end position="1321"/>
    </location>
</feature>
<evidence type="ECO:0000313" key="10">
    <source>
        <dbReference type="EMBL" id="EKG13200.1"/>
    </source>
</evidence>
<evidence type="ECO:0000256" key="5">
    <source>
        <dbReference type="ARBA" id="ARBA00023163"/>
    </source>
</evidence>
<keyword evidence="3" id="KW-0805">Transcription regulation</keyword>
<proteinExistence type="predicted"/>
<dbReference type="HOGENOM" id="CLU_259852_0_0_1"/>
<protein>
    <submittedName>
        <fullName evidence="10">Transcription factor fungi</fullName>
    </submittedName>
</protein>
<evidence type="ECO:0000313" key="11">
    <source>
        <dbReference type="Proteomes" id="UP000007129"/>
    </source>
</evidence>
<dbReference type="EMBL" id="AHHD01000415">
    <property type="protein sequence ID" value="EKG13200.1"/>
    <property type="molecule type" value="Genomic_DNA"/>
</dbReference>
<feature type="domain" description="Xylanolytic transcriptional activator regulatory" evidence="9">
    <location>
        <begin position="840"/>
        <end position="912"/>
    </location>
</feature>
<dbReference type="InterPro" id="IPR029058">
    <property type="entry name" value="AB_hydrolase_fold"/>
</dbReference>
<dbReference type="GO" id="GO:0006508">
    <property type="term" value="P:proteolysis"/>
    <property type="evidence" value="ECO:0007669"/>
    <property type="project" value="InterPro"/>
</dbReference>
<keyword evidence="8" id="KW-0732">Signal</keyword>
<feature type="compositionally biased region" description="Polar residues" evidence="7">
    <location>
        <begin position="1179"/>
        <end position="1192"/>
    </location>
</feature>
<keyword evidence="4" id="KW-0238">DNA-binding</keyword>
<keyword evidence="2" id="KW-0862">Zinc</keyword>
<feature type="compositionally biased region" description="Polar residues" evidence="7">
    <location>
        <begin position="641"/>
        <end position="662"/>
    </location>
</feature>